<keyword evidence="2" id="KW-1133">Transmembrane helix</keyword>
<evidence type="ECO:0000256" key="2">
    <source>
        <dbReference type="SAM" id="Phobius"/>
    </source>
</evidence>
<feature type="transmembrane region" description="Helical" evidence="2">
    <location>
        <begin position="403"/>
        <end position="423"/>
    </location>
</feature>
<keyword evidence="2" id="KW-0812">Transmembrane</keyword>
<dbReference type="Proteomes" id="UP000002748">
    <property type="component" value="Unassembled WGS sequence"/>
</dbReference>
<reference evidence="3 4" key="1">
    <citation type="journal article" date="2012" name="Eukaryot. Cell">
        <title>Draft genome sequence of CBS 2479, the standard type strain of Trichosporon asahii.</title>
        <authorList>
            <person name="Yang R.Y."/>
            <person name="Li H.T."/>
            <person name="Zhu H."/>
            <person name="Zhou G.P."/>
            <person name="Wang M."/>
            <person name="Wang L."/>
        </authorList>
    </citation>
    <scope>NUCLEOTIDE SEQUENCE [LARGE SCALE GENOMIC DNA]</scope>
    <source>
        <strain evidence="4">ATCC 90039 / CBS 2479 / JCM 2466 / KCTC 7840 / NCYC 2677 / UAMH 7654</strain>
    </source>
</reference>
<feature type="transmembrane region" description="Helical" evidence="2">
    <location>
        <begin position="380"/>
        <end position="397"/>
    </location>
</feature>
<dbReference type="InterPro" id="IPR036259">
    <property type="entry name" value="MFS_trans_sf"/>
</dbReference>
<dbReference type="PANTHER" id="PTHR37488:SF2">
    <property type="entry name" value="DUF1275 DOMAIN-CONTAINING PROTEIN"/>
    <property type="match status" value="1"/>
</dbReference>
<protein>
    <recommendedName>
        <fullName evidence="5">DUF1275 domain protein</fullName>
    </recommendedName>
</protein>
<dbReference type="SUPFAM" id="SSF103473">
    <property type="entry name" value="MFS general substrate transporter"/>
    <property type="match status" value="1"/>
</dbReference>
<evidence type="ECO:0008006" key="5">
    <source>
        <dbReference type="Google" id="ProtNLM"/>
    </source>
</evidence>
<gene>
    <name evidence="3" type="ORF">A1Q1_07670</name>
</gene>
<keyword evidence="2" id="KW-0472">Membrane</keyword>
<feature type="transmembrane region" description="Helical" evidence="2">
    <location>
        <begin position="285"/>
        <end position="306"/>
    </location>
</feature>
<proteinExistence type="predicted"/>
<dbReference type="EMBL" id="ALBS01000073">
    <property type="protein sequence ID" value="EJT51206.1"/>
    <property type="molecule type" value="Genomic_DNA"/>
</dbReference>
<organism evidence="3 4">
    <name type="scientific">Trichosporon asahii var. asahii (strain ATCC 90039 / CBS 2479 / JCM 2466 / KCTC 7840 / NBRC 103889/ NCYC 2677 / UAMH 7654)</name>
    <name type="common">Yeast</name>
    <dbReference type="NCBI Taxonomy" id="1186058"/>
    <lineage>
        <taxon>Eukaryota</taxon>
        <taxon>Fungi</taxon>
        <taxon>Dikarya</taxon>
        <taxon>Basidiomycota</taxon>
        <taxon>Agaricomycotina</taxon>
        <taxon>Tremellomycetes</taxon>
        <taxon>Trichosporonales</taxon>
        <taxon>Trichosporonaceae</taxon>
        <taxon>Trichosporon</taxon>
    </lineage>
</organism>
<feature type="transmembrane region" description="Helical" evidence="2">
    <location>
        <begin position="241"/>
        <end position="273"/>
    </location>
</feature>
<evidence type="ECO:0000256" key="1">
    <source>
        <dbReference type="SAM" id="MobiDB-lite"/>
    </source>
</evidence>
<dbReference type="VEuPathDB" id="FungiDB:A1Q1_07670"/>
<feature type="compositionally biased region" description="Basic and acidic residues" evidence="1">
    <location>
        <begin position="149"/>
        <end position="179"/>
    </location>
</feature>
<dbReference type="RefSeq" id="XP_014182157.1">
    <property type="nucleotide sequence ID" value="XM_014326682.1"/>
</dbReference>
<sequence>MIRPKRNSRSSNHSHECHQCISPPERSASGRRLSLPMSLLQTPHVPGPAVGTPSFGAVARVRPVDHPFTEEPGDMSGDQYVPTPPSIPARESTEYMSEKPGQTVTRRATAHSPTLAPLPPPAMEGDGGGGKGPGGRERGSTSSSSSVPPDEKPYPDQETHHVPPDMKPYPEPKRTREDPELGMGLVNEYEPCTFHRWAMEDVASMSLVPCLVTQALSAGVLDATTYADFQTFASNQTGNAIVLTLAAVGAARALVLLTGVSFAGFIAGAFLMGHLGNFLGPRRRYWLLISIFWQCCLLIICAVFVSPHGPPGTRVGAKNEWAVLFLFAHMSGAQVVMARQSGCAELPSAPMTSAFVDFVADQYLFRSWGNPKAGPRNRRVMYVVAMLGGSFIGAILHRWTASWVVIMVTVILKAISVLLVCFASPEN</sequence>
<dbReference type="GeneID" id="25991182"/>
<dbReference type="KEGG" id="tasa:A1Q1_07670"/>
<dbReference type="HOGENOM" id="CLU_672987_0_0_1"/>
<evidence type="ECO:0000313" key="4">
    <source>
        <dbReference type="Proteomes" id="UP000002748"/>
    </source>
</evidence>
<evidence type="ECO:0000313" key="3">
    <source>
        <dbReference type="EMBL" id="EJT51206.1"/>
    </source>
</evidence>
<dbReference type="OrthoDB" id="5288586at2759"/>
<feature type="region of interest" description="Disordered" evidence="1">
    <location>
        <begin position="1"/>
        <end position="179"/>
    </location>
</feature>
<comment type="caution">
    <text evidence="3">The sequence shown here is derived from an EMBL/GenBank/DDBJ whole genome shotgun (WGS) entry which is preliminary data.</text>
</comment>
<dbReference type="InterPro" id="IPR010699">
    <property type="entry name" value="DUF1275"/>
</dbReference>
<name>J5TJD9_TRIAS</name>
<accession>J5TJD9</accession>
<dbReference type="AlphaFoldDB" id="J5TJD9"/>
<dbReference type="Pfam" id="PF06912">
    <property type="entry name" value="DUF1275"/>
    <property type="match status" value="1"/>
</dbReference>
<dbReference type="PANTHER" id="PTHR37488">
    <property type="entry name" value="DUF1275 DOMAIN-CONTAINING PROTEIN"/>
    <property type="match status" value="1"/>
</dbReference>